<dbReference type="PANTHER" id="PTHR36124">
    <property type="match status" value="1"/>
</dbReference>
<evidence type="ECO:0000259" key="1">
    <source>
        <dbReference type="Pfam" id="PF09995"/>
    </source>
</evidence>
<comment type="caution">
    <text evidence="2">The sequence shown here is derived from an EMBL/GenBank/DDBJ whole genome shotgun (WGS) entry which is preliminary data.</text>
</comment>
<dbReference type="EMBL" id="JARJCW010000021">
    <property type="protein sequence ID" value="KAJ7213521.1"/>
    <property type="molecule type" value="Genomic_DNA"/>
</dbReference>
<proteinExistence type="predicted"/>
<protein>
    <recommendedName>
        <fullName evidence="1">ER-bound oxygenase mpaB/mpaB'/Rubber oxygenase catalytic domain-containing protein</fullName>
    </recommendedName>
</protein>
<dbReference type="InterPro" id="IPR018713">
    <property type="entry name" value="MPAB/Lcp_cat_dom"/>
</dbReference>
<dbReference type="AlphaFoldDB" id="A0AAD6VI06"/>
<dbReference type="Proteomes" id="UP001219525">
    <property type="component" value="Unassembled WGS sequence"/>
</dbReference>
<organism evidence="2 3">
    <name type="scientific">Mycena pura</name>
    <dbReference type="NCBI Taxonomy" id="153505"/>
    <lineage>
        <taxon>Eukaryota</taxon>
        <taxon>Fungi</taxon>
        <taxon>Dikarya</taxon>
        <taxon>Basidiomycota</taxon>
        <taxon>Agaricomycotina</taxon>
        <taxon>Agaricomycetes</taxon>
        <taxon>Agaricomycetidae</taxon>
        <taxon>Agaricales</taxon>
        <taxon>Marasmiineae</taxon>
        <taxon>Mycenaceae</taxon>
        <taxon>Mycena</taxon>
    </lineage>
</organism>
<keyword evidence="3" id="KW-1185">Reference proteome</keyword>
<reference evidence="2" key="1">
    <citation type="submission" date="2023-03" db="EMBL/GenBank/DDBJ databases">
        <title>Massive genome expansion in bonnet fungi (Mycena s.s.) driven by repeated elements and novel gene families across ecological guilds.</title>
        <authorList>
            <consortium name="Lawrence Berkeley National Laboratory"/>
            <person name="Harder C.B."/>
            <person name="Miyauchi S."/>
            <person name="Viragh M."/>
            <person name="Kuo A."/>
            <person name="Thoen E."/>
            <person name="Andreopoulos B."/>
            <person name="Lu D."/>
            <person name="Skrede I."/>
            <person name="Drula E."/>
            <person name="Henrissat B."/>
            <person name="Morin E."/>
            <person name="Kohler A."/>
            <person name="Barry K."/>
            <person name="LaButti K."/>
            <person name="Morin E."/>
            <person name="Salamov A."/>
            <person name="Lipzen A."/>
            <person name="Mereny Z."/>
            <person name="Hegedus B."/>
            <person name="Baldrian P."/>
            <person name="Stursova M."/>
            <person name="Weitz H."/>
            <person name="Taylor A."/>
            <person name="Grigoriev I.V."/>
            <person name="Nagy L.G."/>
            <person name="Martin F."/>
            <person name="Kauserud H."/>
        </authorList>
    </citation>
    <scope>NUCLEOTIDE SEQUENCE</scope>
    <source>
        <strain evidence="2">9144</strain>
    </source>
</reference>
<evidence type="ECO:0000313" key="2">
    <source>
        <dbReference type="EMBL" id="KAJ7213521.1"/>
    </source>
</evidence>
<gene>
    <name evidence="2" type="ORF">GGX14DRAFT_618901</name>
</gene>
<dbReference type="PANTHER" id="PTHR36124:SF1">
    <property type="entry name" value="ER-BOUND OXYGENASE MPAB_MPAB'_RUBBER OXYGENASE CATALYTIC DOMAIN-CONTAINING PROTEIN"/>
    <property type="match status" value="1"/>
</dbReference>
<accession>A0AAD6VI06</accession>
<dbReference type="InterPro" id="IPR046366">
    <property type="entry name" value="MPAB"/>
</dbReference>
<evidence type="ECO:0000313" key="3">
    <source>
        <dbReference type="Proteomes" id="UP001219525"/>
    </source>
</evidence>
<feature type="domain" description="ER-bound oxygenase mpaB/mpaB'/Rubber oxygenase catalytic" evidence="1">
    <location>
        <begin position="161"/>
        <end position="297"/>
    </location>
</feature>
<dbReference type="Pfam" id="PF09995">
    <property type="entry name" value="MPAB_Lcp_cat"/>
    <property type="match status" value="1"/>
</dbReference>
<sequence length="452" mass="52234">MPMIQIVIPTHPRSTGTAACAAALVYLLLVRALRWRRYNAIHKKYTAKYRAKTLTPEEAQEVLQVSMLYDMPMLSEYSSAFALYKTYAIPTISRLLLATKQISSPAMISRRYADTRILIATWVACPLAGRLVGVESNAPANDPRASIALARTNWLHSKYNISNDDYLYTLGLFMFEPGTWAERYGWRALSPLEQYASYIYWSEIGRKMNMKNIPPTAADFRAWIKEYEKGHMVPAESNRDVAEHTTSELLYPVPARFHTFFEGLTTAMLDDNARVAMMQPPVPHYARYLVRVTLGLVAFVQRHLLLPRWRPRTIVEVPLPTLDADTQAPRMHPTRWTAKPWYRPRGWYLLDRLLVLLRWHDDVPRPEYRCEGYRIHEMGPLRFEQDGHEEVMRMAAALQGCPIVDAWKKTEQATQRQRQRQLPLECLALTDPEESNQASVELLWTGMARCYS</sequence>
<dbReference type="GO" id="GO:0016491">
    <property type="term" value="F:oxidoreductase activity"/>
    <property type="evidence" value="ECO:0007669"/>
    <property type="project" value="InterPro"/>
</dbReference>
<name>A0AAD6VI06_9AGAR</name>